<evidence type="ECO:0000256" key="2">
    <source>
        <dbReference type="SAM" id="Phobius"/>
    </source>
</evidence>
<feature type="transmembrane region" description="Helical" evidence="2">
    <location>
        <begin position="58"/>
        <end position="79"/>
    </location>
</feature>
<evidence type="ECO:0000256" key="1">
    <source>
        <dbReference type="ARBA" id="ARBA00010692"/>
    </source>
</evidence>
<dbReference type="EMBL" id="CCDI010000003">
    <property type="protein sequence ID" value="CDQ24561.1"/>
    <property type="molecule type" value="Genomic_DNA"/>
</dbReference>
<gene>
    <name evidence="3" type="primary">bioY_2</name>
    <name evidence="3" type="ORF">BN983_02849</name>
</gene>
<protein>
    <submittedName>
        <fullName evidence="3">Biotin ECF transporter S component BioY</fullName>
    </submittedName>
</protein>
<sequence>MKNFSTLSLTLVAIFATLTAIGAFIKVPLPIVPFTLQIIVVFLAGSLLGSKQGLQSQLVYLFVGLAGLPVFTQGGGLMYVLQPTFGYLIGFAAGAFAIGFLIERIQQPSFKHFIAANLIGTVIIYTIGVPYLYLALNFWLGVPTNLSHVLAAGLFSTIGIDIALAIFTSLLAVRLYPVFKTIHSPNKSDLKTKKSVLYGTKLNKKKINLNGFSHYSAISHQFS</sequence>
<dbReference type="PANTHER" id="PTHR34295:SF1">
    <property type="entry name" value="BIOTIN TRANSPORTER BIOY"/>
    <property type="match status" value="1"/>
</dbReference>
<dbReference type="AlphaFoldDB" id="A0A024P7C9"/>
<organism evidence="3 4">
    <name type="scientific">Halobacillus karajensis</name>
    <dbReference type="NCBI Taxonomy" id="195088"/>
    <lineage>
        <taxon>Bacteria</taxon>
        <taxon>Bacillati</taxon>
        <taxon>Bacillota</taxon>
        <taxon>Bacilli</taxon>
        <taxon>Bacillales</taxon>
        <taxon>Bacillaceae</taxon>
        <taxon>Halobacillus</taxon>
    </lineage>
</organism>
<reference evidence="4" key="1">
    <citation type="submission" date="2014-03" db="EMBL/GenBank/DDBJ databases">
        <authorList>
            <person name="Urmite Genomes U."/>
        </authorList>
    </citation>
    <scope>NUCLEOTIDE SEQUENCE [LARGE SCALE GENOMIC DNA]</scope>
    <source>
        <strain evidence="4">HD-03</strain>
    </source>
</reference>
<keyword evidence="2" id="KW-1133">Transmembrane helix</keyword>
<dbReference type="Gene3D" id="1.10.1760.20">
    <property type="match status" value="1"/>
</dbReference>
<feature type="transmembrane region" description="Helical" evidence="2">
    <location>
        <begin position="85"/>
        <end position="102"/>
    </location>
</feature>
<keyword evidence="2" id="KW-0812">Transmembrane</keyword>
<dbReference type="InterPro" id="IPR003784">
    <property type="entry name" value="BioY"/>
</dbReference>
<dbReference type="GO" id="GO:0005886">
    <property type="term" value="C:plasma membrane"/>
    <property type="evidence" value="ECO:0007669"/>
    <property type="project" value="InterPro"/>
</dbReference>
<feature type="transmembrane region" description="Helical" evidence="2">
    <location>
        <begin position="114"/>
        <end position="136"/>
    </location>
</feature>
<dbReference type="GO" id="GO:0015225">
    <property type="term" value="F:biotin transmembrane transporter activity"/>
    <property type="evidence" value="ECO:0007669"/>
    <property type="project" value="InterPro"/>
</dbReference>
<reference evidence="3 4" key="2">
    <citation type="submission" date="2014-05" db="EMBL/GenBank/DDBJ databases">
        <title>Draft genome sequence of Halobacillus karajensis HK-03.</title>
        <authorList>
            <person name="Khelaifia S."/>
            <person name="Croce O."/>
            <person name="Lagier J.C."/>
            <person name="Raoult D."/>
        </authorList>
    </citation>
    <scope>NUCLEOTIDE SEQUENCE [LARGE SCALE GENOMIC DNA]</scope>
    <source>
        <strain evidence="3 4">HD-03</strain>
    </source>
</reference>
<dbReference type="Proteomes" id="UP000028868">
    <property type="component" value="Unassembled WGS sequence"/>
</dbReference>
<evidence type="ECO:0000313" key="4">
    <source>
        <dbReference type="Proteomes" id="UP000028868"/>
    </source>
</evidence>
<dbReference type="PANTHER" id="PTHR34295">
    <property type="entry name" value="BIOTIN TRANSPORTER BIOY"/>
    <property type="match status" value="1"/>
</dbReference>
<keyword evidence="4" id="KW-1185">Reference proteome</keyword>
<comment type="caution">
    <text evidence="3">The sequence shown here is derived from an EMBL/GenBank/DDBJ whole genome shotgun (WGS) entry which is preliminary data.</text>
</comment>
<feature type="transmembrane region" description="Helical" evidence="2">
    <location>
        <begin position="32"/>
        <end position="49"/>
    </location>
</feature>
<keyword evidence="2" id="KW-0472">Membrane</keyword>
<evidence type="ECO:0000313" key="3">
    <source>
        <dbReference type="EMBL" id="CDQ24561.1"/>
    </source>
</evidence>
<proteinExistence type="inferred from homology"/>
<dbReference type="Pfam" id="PF02632">
    <property type="entry name" value="BioY"/>
    <property type="match status" value="1"/>
</dbReference>
<name>A0A024P7C9_9BACI</name>
<comment type="similarity">
    <text evidence="1">Belongs to the BioY family.</text>
</comment>
<accession>A0A024P7C9</accession>
<feature type="transmembrane region" description="Helical" evidence="2">
    <location>
        <begin position="148"/>
        <end position="173"/>
    </location>
</feature>